<protein>
    <submittedName>
        <fullName evidence="2">tRNA (Cmo5U34)-methyltransferase</fullName>
        <ecNumber evidence="2">2.1.1.-</ecNumber>
    </submittedName>
</protein>
<dbReference type="GO" id="GO:0032259">
    <property type="term" value="P:methylation"/>
    <property type="evidence" value="ECO:0007669"/>
    <property type="project" value="UniProtKB-KW"/>
</dbReference>
<name>A0A0C1ELF9_9BACT</name>
<evidence type="ECO:0000313" key="3">
    <source>
        <dbReference type="Proteomes" id="UP000031307"/>
    </source>
</evidence>
<feature type="domain" description="Methyltransferase type 11" evidence="1">
    <location>
        <begin position="50"/>
        <end position="146"/>
    </location>
</feature>
<keyword evidence="2" id="KW-0808">Transferase</keyword>
<dbReference type="EMBL" id="JSAM01000086">
    <property type="protein sequence ID" value="KIA77269.1"/>
    <property type="molecule type" value="Genomic_DNA"/>
</dbReference>
<reference evidence="2 3" key="1">
    <citation type="journal article" date="2014" name="Mol. Biol. Evol.">
        <title>Massive expansion of Ubiquitination-related gene families within the Chlamydiae.</title>
        <authorList>
            <person name="Domman D."/>
            <person name="Collingro A."/>
            <person name="Lagkouvardos I."/>
            <person name="Gehre L."/>
            <person name="Weinmaier T."/>
            <person name="Rattei T."/>
            <person name="Subtil A."/>
            <person name="Horn M."/>
        </authorList>
    </citation>
    <scope>NUCLEOTIDE SEQUENCE [LARGE SCALE GENOMIC DNA]</scope>
    <source>
        <strain evidence="2 3">OEW1</strain>
    </source>
</reference>
<proteinExistence type="predicted"/>
<dbReference type="Pfam" id="PF08241">
    <property type="entry name" value="Methyltransf_11"/>
    <property type="match status" value="1"/>
</dbReference>
<dbReference type="CDD" id="cd02440">
    <property type="entry name" value="AdoMet_MTases"/>
    <property type="match status" value="1"/>
</dbReference>
<accession>A0A0C1ELF9</accession>
<dbReference type="Proteomes" id="UP000031307">
    <property type="component" value="Unassembled WGS sequence"/>
</dbReference>
<dbReference type="AlphaFoldDB" id="A0A0C1ELF9"/>
<evidence type="ECO:0000259" key="1">
    <source>
        <dbReference type="Pfam" id="PF08241"/>
    </source>
</evidence>
<dbReference type="EC" id="2.1.1.-" evidence="2"/>
<dbReference type="PATRIC" id="fig|83552.4.peg.1594"/>
<organism evidence="2 3">
    <name type="scientific">Parachlamydia acanthamoebae</name>
    <dbReference type="NCBI Taxonomy" id="83552"/>
    <lineage>
        <taxon>Bacteria</taxon>
        <taxon>Pseudomonadati</taxon>
        <taxon>Chlamydiota</taxon>
        <taxon>Chlamydiia</taxon>
        <taxon>Parachlamydiales</taxon>
        <taxon>Parachlamydiaceae</taxon>
        <taxon>Parachlamydia</taxon>
    </lineage>
</organism>
<dbReference type="SUPFAM" id="SSF53335">
    <property type="entry name" value="S-adenosyl-L-methionine-dependent methyltransferases"/>
    <property type="match status" value="1"/>
</dbReference>
<dbReference type="InterPro" id="IPR013216">
    <property type="entry name" value="Methyltransf_11"/>
</dbReference>
<dbReference type="GO" id="GO:0008757">
    <property type="term" value="F:S-adenosylmethionine-dependent methyltransferase activity"/>
    <property type="evidence" value="ECO:0007669"/>
    <property type="project" value="InterPro"/>
</dbReference>
<sequence length="224" mass="26335">MCNITQNIIYIRTDLMLAQEHWNMIVAKECEESFFLDKLHPFLTLQSQIVDYGCNQGHLLYEFKANGYRNLIGFDSSSIAIERGKLIYPELDLRVLEKGMHIPCLDASLDAVVLSSALHHISNALERELLMADIWRVLKNKGILYVSDFLICEHSFSQGNYVNGFKEFNDWGLHVAENQFVVRHYSVQAIMDLLKNFEIQWFEQFDFRELPTRRFHCIARKRFH</sequence>
<keyword evidence="2" id="KW-0489">Methyltransferase</keyword>
<dbReference type="Gene3D" id="3.40.50.150">
    <property type="entry name" value="Vaccinia Virus protein VP39"/>
    <property type="match status" value="1"/>
</dbReference>
<comment type="caution">
    <text evidence="2">The sequence shown here is derived from an EMBL/GenBank/DDBJ whole genome shotgun (WGS) entry which is preliminary data.</text>
</comment>
<gene>
    <name evidence="2" type="primary">cmoA</name>
    <name evidence="2" type="ORF">DB43_GQ00110</name>
</gene>
<dbReference type="InterPro" id="IPR029063">
    <property type="entry name" value="SAM-dependent_MTases_sf"/>
</dbReference>
<evidence type="ECO:0000313" key="2">
    <source>
        <dbReference type="EMBL" id="KIA77269.1"/>
    </source>
</evidence>